<dbReference type="FunFam" id="1.25.40.10:FF:000020">
    <property type="entry name" value="Stress-induced phosphoprotein 1"/>
    <property type="match status" value="1"/>
</dbReference>
<dbReference type="Gene3D" id="1.25.40.10">
    <property type="entry name" value="Tetratricopeptide repeat domain"/>
    <property type="match status" value="3"/>
</dbReference>
<dbReference type="GO" id="GO:0051879">
    <property type="term" value="F:Hsp90 protein binding"/>
    <property type="evidence" value="ECO:0007669"/>
    <property type="project" value="TreeGrafter"/>
</dbReference>
<dbReference type="PANTHER" id="PTHR22904">
    <property type="entry name" value="TPR REPEAT CONTAINING PROTEIN"/>
    <property type="match status" value="1"/>
</dbReference>
<comment type="subcellular location">
    <subcellularLocation>
        <location evidence="1">Cytoplasm</location>
    </subcellularLocation>
</comment>
<protein>
    <recommendedName>
        <fullName evidence="7">Hsp70-Hsp90 organising protein</fullName>
    </recommendedName>
    <alternativeName>
        <fullName evidence="8">Stress-inducible protein 1</fullName>
    </alternativeName>
</protein>
<feature type="repeat" description="TPR" evidence="9">
    <location>
        <begin position="381"/>
        <end position="414"/>
    </location>
</feature>
<dbReference type="InterPro" id="IPR013105">
    <property type="entry name" value="TPR_2"/>
</dbReference>
<dbReference type="VEuPathDB" id="CryptoDB:Vbra_8016"/>
<keyword evidence="13" id="KW-1185">Reference proteome</keyword>
<evidence type="ECO:0000256" key="4">
    <source>
        <dbReference type="ARBA" id="ARBA00022803"/>
    </source>
</evidence>
<dbReference type="STRING" id="1169540.A0A0G4EQ31"/>
<dbReference type="PROSITE" id="PS50293">
    <property type="entry name" value="TPR_REGION"/>
    <property type="match status" value="2"/>
</dbReference>
<comment type="subunit">
    <text evidence="6">Monomer. Homodimer. Forms a complex composed of HOP and chaperones HSP70 and HSP90; the interaction is stronger in the absence of ATP. Interacts (via TPR 1, 2, 3, 7, 8 and 9 repeats) with HSP70 (via C-terminus); the interaction is direct and is stronger in the absence of ATP. Interacts (via TPR 4, 5 and 6 repeats) with HSP90 (via C-terminus); the interaction is direct.</text>
</comment>
<feature type="compositionally biased region" description="Basic and acidic residues" evidence="10">
    <location>
        <begin position="218"/>
        <end position="248"/>
    </location>
</feature>
<dbReference type="SMART" id="SM00727">
    <property type="entry name" value="STI1"/>
    <property type="match status" value="1"/>
</dbReference>
<gene>
    <name evidence="12" type="ORF">Vbra_8016</name>
</gene>
<feature type="region of interest" description="Disordered" evidence="10">
    <location>
        <begin position="200"/>
        <end position="248"/>
    </location>
</feature>
<organism evidence="12 13">
    <name type="scientific">Vitrella brassicaformis (strain CCMP3155)</name>
    <dbReference type="NCBI Taxonomy" id="1169540"/>
    <lineage>
        <taxon>Eukaryota</taxon>
        <taxon>Sar</taxon>
        <taxon>Alveolata</taxon>
        <taxon>Colpodellida</taxon>
        <taxon>Vitrellaceae</taxon>
        <taxon>Vitrella</taxon>
    </lineage>
</organism>
<evidence type="ECO:0000256" key="9">
    <source>
        <dbReference type="PROSITE-ProRule" id="PRU00339"/>
    </source>
</evidence>
<evidence type="ECO:0000256" key="5">
    <source>
        <dbReference type="ARBA" id="ARBA00056105"/>
    </source>
</evidence>
<keyword evidence="3" id="KW-0677">Repeat</keyword>
<evidence type="ECO:0000256" key="1">
    <source>
        <dbReference type="ARBA" id="ARBA00004496"/>
    </source>
</evidence>
<feature type="repeat" description="TPR" evidence="9">
    <location>
        <begin position="7"/>
        <end position="40"/>
    </location>
</feature>
<dbReference type="InterPro" id="IPR011990">
    <property type="entry name" value="TPR-like_helical_dom_sf"/>
</dbReference>
<feature type="repeat" description="TPR" evidence="9">
    <location>
        <begin position="449"/>
        <end position="482"/>
    </location>
</feature>
<dbReference type="Proteomes" id="UP000041254">
    <property type="component" value="Unassembled WGS sequence"/>
</dbReference>
<dbReference type="InParanoid" id="A0A0G4EQ31"/>
<evidence type="ECO:0000256" key="10">
    <source>
        <dbReference type="SAM" id="MobiDB-lite"/>
    </source>
</evidence>
<dbReference type="Pfam" id="PF13181">
    <property type="entry name" value="TPR_8"/>
    <property type="match status" value="2"/>
</dbReference>
<dbReference type="GO" id="GO:0005737">
    <property type="term" value="C:cytoplasm"/>
    <property type="evidence" value="ECO:0007669"/>
    <property type="project" value="UniProtKB-SubCell"/>
</dbReference>
<dbReference type="PhylomeDB" id="A0A0G4EQ31"/>
<evidence type="ECO:0000313" key="13">
    <source>
        <dbReference type="Proteomes" id="UP000041254"/>
    </source>
</evidence>
<dbReference type="Pfam" id="PF07719">
    <property type="entry name" value="TPR_2"/>
    <property type="match status" value="1"/>
</dbReference>
<reference evidence="12 13" key="1">
    <citation type="submission" date="2014-11" db="EMBL/GenBank/DDBJ databases">
        <authorList>
            <person name="Zhu J."/>
            <person name="Qi W."/>
            <person name="Song R."/>
        </authorList>
    </citation>
    <scope>NUCLEOTIDE SEQUENCE [LARGE SCALE GENOMIC DNA]</scope>
</reference>
<comment type="function">
    <text evidence="5">Acts as a co-chaperone and mediates the association of the chaperones HSP70 and HSP90 probably facilitating substrate transfer from HSP70 to HSP90. Stimulates HSP70 ATPase activity and, in contrast, inhibits HSP90 ATPase activity.</text>
</comment>
<proteinExistence type="predicted"/>
<sequence length="567" mass="64007">MADKAKAAEAKARGNTAFQSHDYAKAAECFSEAISHDPNDHVLYSNRSGAYASLKDFSKALDDAEKCVELKGDWPKGYGRMGLALFNLGRLQEAEVAYKTGLELDPNNASLKEGLDTVMRAKPGPPPPGGQSGDKTQTLSLDPMKIIAALSDQRFKGYVEDRTFMSGLEQLMQCKDQAKLNQLLTQDSRLLDVLIAAQTAQPPREGPFGNGFPSEPPTRPREAERPKPKEETMPPADNRTDQEKAADRWKEKGNALYKSRQFEEALEAYSKAMEVNPSDITYRNNKAAVYLEMEDYERCLAECQKALDIRYEVKADYSKVAKVYNRMAACYTRMKQFDDAIQMYEKSLMEDNTKQTRAALQEAKRMKEKYDAEQYINPEVAEEHRAKGNEYWKEMDYPAAKKEYDEAIRRNPKDAKLYSNRAAALLKLMEFPSALQDCEKCLALDPTFVKAIIRKGQCHFYMKEYNKAMQTYQEGLKIEPENDELRKGMEQVLMKVQETATSGEVDQEQVAHAMADPEIQRILGDPQMQLIIKSMSEDPKHAAEAMKDPQVRAAISKLAAAGILRLG</sequence>
<accession>A0A0G4EQ31</accession>
<dbReference type="OMA" id="MYSAREN"/>
<dbReference type="SUPFAM" id="SSF48452">
    <property type="entry name" value="TPR-like"/>
    <property type="match status" value="3"/>
</dbReference>
<dbReference type="FunFam" id="1.25.40.10:FF:000010">
    <property type="entry name" value="Stress-induced phosphoprotein 1"/>
    <property type="match status" value="1"/>
</dbReference>
<feature type="repeat" description="TPR" evidence="9">
    <location>
        <begin position="415"/>
        <end position="448"/>
    </location>
</feature>
<evidence type="ECO:0000256" key="8">
    <source>
        <dbReference type="ARBA" id="ARBA00076447"/>
    </source>
</evidence>
<evidence type="ECO:0000313" key="12">
    <source>
        <dbReference type="EMBL" id="CEL99708.1"/>
    </source>
</evidence>
<dbReference type="OrthoDB" id="2423701at2759"/>
<feature type="repeat" description="TPR" evidence="9">
    <location>
        <begin position="246"/>
        <end position="279"/>
    </location>
</feature>
<feature type="repeat" description="TPR" evidence="9">
    <location>
        <begin position="321"/>
        <end position="354"/>
    </location>
</feature>
<dbReference type="InterPro" id="IPR041243">
    <property type="entry name" value="STI1/HOP_DP"/>
</dbReference>
<feature type="repeat" description="TPR" evidence="9">
    <location>
        <begin position="75"/>
        <end position="108"/>
    </location>
</feature>
<dbReference type="Pfam" id="PF00515">
    <property type="entry name" value="TPR_1"/>
    <property type="match status" value="3"/>
</dbReference>
<dbReference type="EMBL" id="CDMY01000287">
    <property type="protein sequence ID" value="CEL99708.1"/>
    <property type="molecule type" value="Genomic_DNA"/>
</dbReference>
<evidence type="ECO:0000256" key="2">
    <source>
        <dbReference type="ARBA" id="ARBA00022490"/>
    </source>
</evidence>
<dbReference type="Pfam" id="PF17830">
    <property type="entry name" value="STI1-HOP_DP"/>
    <property type="match status" value="1"/>
</dbReference>
<dbReference type="PROSITE" id="PS50005">
    <property type="entry name" value="TPR"/>
    <property type="match status" value="7"/>
</dbReference>
<feature type="domain" description="STI1" evidence="11">
    <location>
        <begin position="516"/>
        <end position="555"/>
    </location>
</feature>
<dbReference type="PANTHER" id="PTHR22904:SF523">
    <property type="entry name" value="STRESS-INDUCED-PHOSPHOPROTEIN 1"/>
    <property type="match status" value="1"/>
</dbReference>
<dbReference type="FunFam" id="1.10.260.100:FF:000002">
    <property type="entry name" value="Stress-induced-phosphoprotein 1 (Hsp70/Hsp90-organizing)"/>
    <property type="match status" value="1"/>
</dbReference>
<name>A0A0G4EQ31_VITBC</name>
<dbReference type="Pfam" id="PF13424">
    <property type="entry name" value="TPR_12"/>
    <property type="match status" value="1"/>
</dbReference>
<dbReference type="SMART" id="SM00028">
    <property type="entry name" value="TPR"/>
    <property type="match status" value="9"/>
</dbReference>
<dbReference type="InterPro" id="IPR006636">
    <property type="entry name" value="STI1_HS-bd"/>
</dbReference>
<evidence type="ECO:0000256" key="7">
    <source>
        <dbReference type="ARBA" id="ARBA00074766"/>
    </source>
</evidence>
<keyword evidence="4 9" id="KW-0802">TPR repeat</keyword>
<dbReference type="AlphaFoldDB" id="A0A0G4EQ31"/>
<dbReference type="FunFam" id="1.25.40.10:FF:000027">
    <property type="entry name" value="stress-induced-phosphoprotein 1 isoform X1"/>
    <property type="match status" value="1"/>
</dbReference>
<evidence type="ECO:0000256" key="6">
    <source>
        <dbReference type="ARBA" id="ARBA00066016"/>
    </source>
</evidence>
<keyword evidence="2" id="KW-0963">Cytoplasm</keyword>
<dbReference type="Gene3D" id="1.10.260.100">
    <property type="match status" value="1"/>
</dbReference>
<evidence type="ECO:0000256" key="3">
    <source>
        <dbReference type="ARBA" id="ARBA00022737"/>
    </source>
</evidence>
<evidence type="ECO:0000259" key="11">
    <source>
        <dbReference type="SMART" id="SM00727"/>
    </source>
</evidence>
<dbReference type="InterPro" id="IPR019734">
    <property type="entry name" value="TPR_rpt"/>
</dbReference>